<name>A0A0E9S1X1_ANGAN</name>
<evidence type="ECO:0000313" key="1">
    <source>
        <dbReference type="EMBL" id="JAH35212.1"/>
    </source>
</evidence>
<dbReference type="AlphaFoldDB" id="A0A0E9S1X1"/>
<reference evidence="1" key="2">
    <citation type="journal article" date="2015" name="Fish Shellfish Immunol.">
        <title>Early steps in the European eel (Anguilla anguilla)-Vibrio vulnificus interaction in the gills: Role of the RtxA13 toxin.</title>
        <authorList>
            <person name="Callol A."/>
            <person name="Pajuelo D."/>
            <person name="Ebbesson L."/>
            <person name="Teles M."/>
            <person name="MacKenzie S."/>
            <person name="Amaro C."/>
        </authorList>
    </citation>
    <scope>NUCLEOTIDE SEQUENCE</scope>
</reference>
<accession>A0A0E9S1X1</accession>
<organism evidence="1">
    <name type="scientific">Anguilla anguilla</name>
    <name type="common">European freshwater eel</name>
    <name type="synonym">Muraena anguilla</name>
    <dbReference type="NCBI Taxonomy" id="7936"/>
    <lineage>
        <taxon>Eukaryota</taxon>
        <taxon>Metazoa</taxon>
        <taxon>Chordata</taxon>
        <taxon>Craniata</taxon>
        <taxon>Vertebrata</taxon>
        <taxon>Euteleostomi</taxon>
        <taxon>Actinopterygii</taxon>
        <taxon>Neopterygii</taxon>
        <taxon>Teleostei</taxon>
        <taxon>Anguilliformes</taxon>
        <taxon>Anguillidae</taxon>
        <taxon>Anguilla</taxon>
    </lineage>
</organism>
<protein>
    <submittedName>
        <fullName evidence="1">Uncharacterized protein</fullName>
    </submittedName>
</protein>
<reference evidence="1" key="1">
    <citation type="submission" date="2014-11" db="EMBL/GenBank/DDBJ databases">
        <authorList>
            <person name="Amaro Gonzalez C."/>
        </authorList>
    </citation>
    <scope>NUCLEOTIDE SEQUENCE</scope>
</reference>
<sequence>MSMVIGQYLELLALLQLIMRTTLGWETAHFNS</sequence>
<dbReference type="EMBL" id="GBXM01073365">
    <property type="protein sequence ID" value="JAH35212.1"/>
    <property type="molecule type" value="Transcribed_RNA"/>
</dbReference>
<proteinExistence type="predicted"/>